<protein>
    <recommendedName>
        <fullName evidence="4">SnoaL-like domain-containing protein</fullName>
    </recommendedName>
</protein>
<evidence type="ECO:0008006" key="4">
    <source>
        <dbReference type="Google" id="ProtNLM"/>
    </source>
</evidence>
<dbReference type="GO" id="GO:0030638">
    <property type="term" value="P:polyketide metabolic process"/>
    <property type="evidence" value="ECO:0007669"/>
    <property type="project" value="InterPro"/>
</dbReference>
<dbReference type="InterPro" id="IPR009959">
    <property type="entry name" value="Cyclase_SnoaL-like"/>
</dbReference>
<keyword evidence="3" id="KW-1185">Reference proteome</keyword>
<evidence type="ECO:0000313" key="3">
    <source>
        <dbReference type="Proteomes" id="UP000191522"/>
    </source>
</evidence>
<reference evidence="3" key="1">
    <citation type="journal article" date="2017" name="Nat. Microbiol.">
        <title>Global analysis of biosynthetic gene clusters reveals vast potential of secondary metabolite production in Penicillium species.</title>
        <authorList>
            <person name="Nielsen J.C."/>
            <person name="Grijseels S."/>
            <person name="Prigent S."/>
            <person name="Ji B."/>
            <person name="Dainat J."/>
            <person name="Nielsen K.F."/>
            <person name="Frisvad J.C."/>
            <person name="Workman M."/>
            <person name="Nielsen J."/>
        </authorList>
    </citation>
    <scope>NUCLEOTIDE SEQUENCE [LARGE SCALE GENOMIC DNA]</scope>
    <source>
        <strain evidence="3">IBT 11843</strain>
    </source>
</reference>
<dbReference type="InterPro" id="IPR032710">
    <property type="entry name" value="NTF2-like_dom_sf"/>
</dbReference>
<dbReference type="Proteomes" id="UP000191522">
    <property type="component" value="Unassembled WGS sequence"/>
</dbReference>
<dbReference type="Gene3D" id="3.10.450.50">
    <property type="match status" value="1"/>
</dbReference>
<proteinExistence type="predicted"/>
<sequence>MVNVFSRLARRATSAAADGGTKQPTSHGDTSDRRLSASSSKRLGQAPADEPVHRHLLLISDQADFDPRITHRLQAEGFTVNFIGFMSSDDSERDRKALENAVHAKEDELEEGERFAIVAYSRPAYYLLGMHHVVTSGTNPFPRLCALIAYYPLTSADQWTRDYHEGEEQIPACCKTDLIFDPGSSTSYIPIQIHLPGHVAKRCTCWPWIVAAGEGDTTSNKRHRCYVYAYPESKAGFAQRNGEGGDDGVSSQLAWSRVVGCLKRVFGVGGNWPVVDIETVWEEYWERVMAGLEGKEKGDSDGLLDMMVSKGAHEGNMRGMDMHLGEGPAVQCVPTKAGGSNPQTLKSFFAETFIPAGPPSQHIRLLSRTVGTDQIVDEISFTFRHTAQIPWLLPGVAPTNREIRTVIIVVASFCADKIVKQTLYWDQADVLAQAGLLDPQLLPKTNVG</sequence>
<evidence type="ECO:0000313" key="2">
    <source>
        <dbReference type="EMBL" id="OQD73248.1"/>
    </source>
</evidence>
<dbReference type="PANTHER" id="PTHR38436:SF3">
    <property type="entry name" value="CARBOXYMETHYLENEBUTENOLIDASE-RELATED"/>
    <property type="match status" value="1"/>
</dbReference>
<dbReference type="PANTHER" id="PTHR38436">
    <property type="entry name" value="POLYKETIDE CYCLASE SNOAL-LIKE DOMAIN"/>
    <property type="match status" value="1"/>
</dbReference>
<comment type="caution">
    <text evidence="2">The sequence shown here is derived from an EMBL/GenBank/DDBJ whole genome shotgun (WGS) entry which is preliminary data.</text>
</comment>
<gene>
    <name evidence="2" type="ORF">PENDEC_c016G03950</name>
</gene>
<dbReference type="STRING" id="69771.A0A1V6P8F9"/>
<evidence type="ECO:0000256" key="1">
    <source>
        <dbReference type="SAM" id="MobiDB-lite"/>
    </source>
</evidence>
<dbReference type="EMBL" id="MDYL01000016">
    <property type="protein sequence ID" value="OQD73248.1"/>
    <property type="molecule type" value="Genomic_DNA"/>
</dbReference>
<feature type="region of interest" description="Disordered" evidence="1">
    <location>
        <begin position="12"/>
        <end position="49"/>
    </location>
</feature>
<dbReference type="OMA" id="KHRCYVY"/>
<dbReference type="OrthoDB" id="5440at2759"/>
<name>A0A1V6P8F9_PENDC</name>
<dbReference type="SUPFAM" id="SSF54427">
    <property type="entry name" value="NTF2-like"/>
    <property type="match status" value="1"/>
</dbReference>
<accession>A0A1V6P8F9</accession>
<dbReference type="AlphaFoldDB" id="A0A1V6P8F9"/>
<organism evidence="2 3">
    <name type="scientific">Penicillium decumbens</name>
    <dbReference type="NCBI Taxonomy" id="69771"/>
    <lineage>
        <taxon>Eukaryota</taxon>
        <taxon>Fungi</taxon>
        <taxon>Dikarya</taxon>
        <taxon>Ascomycota</taxon>
        <taxon>Pezizomycotina</taxon>
        <taxon>Eurotiomycetes</taxon>
        <taxon>Eurotiomycetidae</taxon>
        <taxon>Eurotiales</taxon>
        <taxon>Aspergillaceae</taxon>
        <taxon>Penicillium</taxon>
    </lineage>
</organism>